<feature type="transmembrane region" description="Helical" evidence="8">
    <location>
        <begin position="717"/>
        <end position="737"/>
    </location>
</feature>
<proteinExistence type="predicted"/>
<evidence type="ECO:0000256" key="7">
    <source>
        <dbReference type="SAM" id="MobiDB-lite"/>
    </source>
</evidence>
<name>A0A2T2PCH6_CORCC</name>
<dbReference type="GO" id="GO:0003677">
    <property type="term" value="F:DNA binding"/>
    <property type="evidence" value="ECO:0007669"/>
    <property type="project" value="InterPro"/>
</dbReference>
<dbReference type="InterPro" id="IPR020846">
    <property type="entry name" value="MFS_dom"/>
</dbReference>
<dbReference type="PANTHER" id="PTHR23502:SF151">
    <property type="entry name" value="MAJOR FACILITATOR SUPERFAMILY (MFS) PROFILE DOMAIN-CONTAINING PROTEIN"/>
    <property type="match status" value="1"/>
</dbReference>
<dbReference type="SMART" id="SM00066">
    <property type="entry name" value="GAL4"/>
    <property type="match status" value="1"/>
</dbReference>
<organism evidence="11 12">
    <name type="scientific">Corynespora cassiicola Philippines</name>
    <dbReference type="NCBI Taxonomy" id="1448308"/>
    <lineage>
        <taxon>Eukaryota</taxon>
        <taxon>Fungi</taxon>
        <taxon>Dikarya</taxon>
        <taxon>Ascomycota</taxon>
        <taxon>Pezizomycotina</taxon>
        <taxon>Dothideomycetes</taxon>
        <taxon>Pleosporomycetidae</taxon>
        <taxon>Pleosporales</taxon>
        <taxon>Corynesporascaceae</taxon>
        <taxon>Corynespora</taxon>
    </lineage>
</organism>
<comment type="subcellular location">
    <subcellularLocation>
        <location evidence="1">Membrane</location>
        <topology evidence="1">Multi-pass membrane protein</topology>
    </subcellularLocation>
</comment>
<keyword evidence="3 8" id="KW-0812">Transmembrane</keyword>
<dbReference type="InterPro" id="IPR001138">
    <property type="entry name" value="Zn2Cys6_DnaBD"/>
</dbReference>
<dbReference type="Gene3D" id="1.20.1250.20">
    <property type="entry name" value="MFS general substrate transporter like domains"/>
    <property type="match status" value="1"/>
</dbReference>
<dbReference type="AlphaFoldDB" id="A0A2T2PCH6"/>
<dbReference type="GO" id="GO:0000981">
    <property type="term" value="F:DNA-binding transcription factor activity, RNA polymerase II-specific"/>
    <property type="evidence" value="ECO:0007669"/>
    <property type="project" value="InterPro"/>
</dbReference>
<keyword evidence="6" id="KW-0539">Nucleus</keyword>
<feature type="transmembrane region" description="Helical" evidence="8">
    <location>
        <begin position="855"/>
        <end position="876"/>
    </location>
</feature>
<dbReference type="PROSITE" id="PS50048">
    <property type="entry name" value="ZN2_CY6_FUNGAL_2"/>
    <property type="match status" value="1"/>
</dbReference>
<evidence type="ECO:0000256" key="4">
    <source>
        <dbReference type="ARBA" id="ARBA00022989"/>
    </source>
</evidence>
<evidence type="ECO:0000256" key="6">
    <source>
        <dbReference type="ARBA" id="ARBA00023242"/>
    </source>
</evidence>
<feature type="domain" description="Major facilitator superfamily (MFS) profile" evidence="10">
    <location>
        <begin position="444"/>
        <end position="894"/>
    </location>
</feature>
<dbReference type="InterPro" id="IPR011701">
    <property type="entry name" value="MFS"/>
</dbReference>
<gene>
    <name evidence="11" type="ORF">BS50DRAFT_479229</name>
</gene>
<dbReference type="STRING" id="1448308.A0A2T2PCH6"/>
<feature type="transmembrane region" description="Helical" evidence="8">
    <location>
        <begin position="479"/>
        <end position="498"/>
    </location>
</feature>
<dbReference type="EMBL" id="KZ678128">
    <property type="protein sequence ID" value="PSN75078.1"/>
    <property type="molecule type" value="Genomic_DNA"/>
</dbReference>
<evidence type="ECO:0000259" key="10">
    <source>
        <dbReference type="PROSITE" id="PS50850"/>
    </source>
</evidence>
<keyword evidence="4 8" id="KW-1133">Transmembrane helix</keyword>
<keyword evidence="12" id="KW-1185">Reference proteome</keyword>
<sequence>MYGQYVWTAKIYAYSACANSHCCVPARLRHPHLPSPIPMKAARYSVSRKKSCLRCSAAKEKCDRKPERCSRCASRGLRCIYSQAMPPRDASIIPERTKTPEGFNAHHLANLELVCPIDAGAISNRWLNSYIPAPGQKNKEYSKSTASFIFRILKSYASVTVHGRAVPPFIHPAQTKAAFMKPPLATCLAIVRICKNPLPGSEGTILDVLQREMNSLYNQREVYDDMSSLTAFQAYLIYSMVLFFLLKQNNNLFLRQAIMNLQELACSSSHRGLVCKAEQQHARPQWEAWIIAEAKRRTLYTMYFFDNVLSTQDGIPITLGSELQGLPAPTSQYLWRAETRYEWEEAYNLHLTDWKDCFRIDELWPLPTDLDDHGVAERRGRVDRWLEGVDEFGTMLYAVTNVSHTMASLGNTNMPDTDQHLQATVPRAPEQPYSIFDKRQKALIVAIISTAATFSGFASNIYFPAIPTIAHDLHVSTELINLTVTSYLIFQGLAPSLWGPLSDAKGRRTAYFCTFIVFLGSCIGLAESKNYTTLLVLRCLQSTGSASTIAIGSGVIGDITTRAERGGYMSVFQAGMLAPVAIGPIIGGALSGSLGWKSVFWFLGIYSGVFLVLLLFLLPETLRSLVGNGDVKPQSQFLSFPLFTYQSLSTTPRTNFRKEVDTQQKKLKVDLTTPLRILFSPLAGPPILALAILYAAWQTSLTILPPTLTKTYSLTATQTGLAFIPNGLGSIFGTLLAGRMLDRSFQRAKEKLDMDMEARGQQHNADPDDERQGEVATAPGDTKALLRARLTLLPPLSLLLALALILQSWTLNFKTHISIPLIASFATGWAAAAAQSVVTTYLIDAHPKHAAAAGAALNLCRCLIAAGATAGIGFVVEAIGVGWTGVVVVGCVGI</sequence>
<dbReference type="InterPro" id="IPR036864">
    <property type="entry name" value="Zn2-C6_fun-type_DNA-bd_sf"/>
</dbReference>
<keyword evidence="5 8" id="KW-0472">Membrane</keyword>
<evidence type="ECO:0000256" key="8">
    <source>
        <dbReference type="SAM" id="Phobius"/>
    </source>
</evidence>
<accession>A0A2T2PCH6</accession>
<dbReference type="OrthoDB" id="2441642at2759"/>
<dbReference type="Gene3D" id="1.20.1720.10">
    <property type="entry name" value="Multidrug resistance protein D"/>
    <property type="match status" value="1"/>
</dbReference>
<dbReference type="CDD" id="cd00067">
    <property type="entry name" value="GAL4"/>
    <property type="match status" value="1"/>
</dbReference>
<dbReference type="GO" id="GO:0005886">
    <property type="term" value="C:plasma membrane"/>
    <property type="evidence" value="ECO:0007669"/>
    <property type="project" value="TreeGrafter"/>
</dbReference>
<dbReference type="Proteomes" id="UP000240883">
    <property type="component" value="Unassembled WGS sequence"/>
</dbReference>
<evidence type="ECO:0000313" key="11">
    <source>
        <dbReference type="EMBL" id="PSN75078.1"/>
    </source>
</evidence>
<evidence type="ECO:0000256" key="2">
    <source>
        <dbReference type="ARBA" id="ARBA00022448"/>
    </source>
</evidence>
<feature type="transmembrane region" description="Helical" evidence="8">
    <location>
        <begin position="675"/>
        <end position="697"/>
    </location>
</feature>
<dbReference type="PANTHER" id="PTHR23502">
    <property type="entry name" value="MAJOR FACILITATOR SUPERFAMILY"/>
    <property type="match status" value="1"/>
</dbReference>
<evidence type="ECO:0000256" key="1">
    <source>
        <dbReference type="ARBA" id="ARBA00004141"/>
    </source>
</evidence>
<dbReference type="InterPro" id="IPR036259">
    <property type="entry name" value="MFS_trans_sf"/>
</dbReference>
<dbReference type="SUPFAM" id="SSF103473">
    <property type="entry name" value="MFS general substrate transporter"/>
    <property type="match status" value="1"/>
</dbReference>
<feature type="transmembrane region" description="Helical" evidence="8">
    <location>
        <begin position="568"/>
        <end position="587"/>
    </location>
</feature>
<feature type="transmembrane region" description="Helical" evidence="8">
    <location>
        <begin position="442"/>
        <end position="463"/>
    </location>
</feature>
<evidence type="ECO:0000256" key="5">
    <source>
        <dbReference type="ARBA" id="ARBA00023136"/>
    </source>
</evidence>
<feature type="transmembrane region" description="Helical" evidence="8">
    <location>
        <begin position="226"/>
        <end position="246"/>
    </location>
</feature>
<dbReference type="GO" id="GO:0008270">
    <property type="term" value="F:zinc ion binding"/>
    <property type="evidence" value="ECO:0007669"/>
    <property type="project" value="InterPro"/>
</dbReference>
<dbReference type="GO" id="GO:0006351">
    <property type="term" value="P:DNA-templated transcription"/>
    <property type="evidence" value="ECO:0007669"/>
    <property type="project" value="InterPro"/>
</dbReference>
<feature type="domain" description="Zn(2)-C6 fungal-type" evidence="9">
    <location>
        <begin position="51"/>
        <end position="81"/>
    </location>
</feature>
<keyword evidence="2" id="KW-0813">Transport</keyword>
<dbReference type="Pfam" id="PF00172">
    <property type="entry name" value="Zn_clus"/>
    <property type="match status" value="1"/>
</dbReference>
<dbReference type="GO" id="GO:0022857">
    <property type="term" value="F:transmembrane transporter activity"/>
    <property type="evidence" value="ECO:0007669"/>
    <property type="project" value="InterPro"/>
</dbReference>
<dbReference type="FunFam" id="1.20.1720.10:FF:000009">
    <property type="entry name" value="MFS multidrug transporter"/>
    <property type="match status" value="1"/>
</dbReference>
<feature type="transmembrane region" description="Helical" evidence="8">
    <location>
        <begin position="817"/>
        <end position="843"/>
    </location>
</feature>
<evidence type="ECO:0000313" key="12">
    <source>
        <dbReference type="Proteomes" id="UP000240883"/>
    </source>
</evidence>
<evidence type="ECO:0000259" key="9">
    <source>
        <dbReference type="PROSITE" id="PS50048"/>
    </source>
</evidence>
<feature type="transmembrane region" description="Helical" evidence="8">
    <location>
        <begin position="599"/>
        <end position="618"/>
    </location>
</feature>
<reference evidence="11 12" key="1">
    <citation type="journal article" date="2018" name="Front. Microbiol.">
        <title>Genome-Wide Analysis of Corynespora cassiicola Leaf Fall Disease Putative Effectors.</title>
        <authorList>
            <person name="Lopez D."/>
            <person name="Ribeiro S."/>
            <person name="Label P."/>
            <person name="Fumanal B."/>
            <person name="Venisse J.S."/>
            <person name="Kohler A."/>
            <person name="de Oliveira R.R."/>
            <person name="Labutti K."/>
            <person name="Lipzen A."/>
            <person name="Lail K."/>
            <person name="Bauer D."/>
            <person name="Ohm R.A."/>
            <person name="Barry K.W."/>
            <person name="Spatafora J."/>
            <person name="Grigoriev I.V."/>
            <person name="Martin F.M."/>
            <person name="Pujade-Renaud V."/>
        </authorList>
    </citation>
    <scope>NUCLEOTIDE SEQUENCE [LARGE SCALE GENOMIC DNA]</scope>
    <source>
        <strain evidence="11 12">Philippines</strain>
    </source>
</reference>
<dbReference type="PROSITE" id="PS50850">
    <property type="entry name" value="MFS"/>
    <property type="match status" value="1"/>
</dbReference>
<dbReference type="SUPFAM" id="SSF57701">
    <property type="entry name" value="Zn2/Cys6 DNA-binding domain"/>
    <property type="match status" value="1"/>
</dbReference>
<dbReference type="Pfam" id="PF07690">
    <property type="entry name" value="MFS_1"/>
    <property type="match status" value="1"/>
</dbReference>
<dbReference type="Gene3D" id="4.10.240.10">
    <property type="entry name" value="Zn(2)-C6 fungal-type DNA-binding domain"/>
    <property type="match status" value="1"/>
</dbReference>
<feature type="non-terminal residue" evidence="11">
    <location>
        <position position="894"/>
    </location>
</feature>
<evidence type="ECO:0000256" key="3">
    <source>
        <dbReference type="ARBA" id="ARBA00022692"/>
    </source>
</evidence>
<feature type="transmembrane region" description="Helical" evidence="8">
    <location>
        <begin position="792"/>
        <end position="811"/>
    </location>
</feature>
<protein>
    <submittedName>
        <fullName evidence="11">MFS general substrate transporter</fullName>
    </submittedName>
</protein>
<dbReference type="PROSITE" id="PS00463">
    <property type="entry name" value="ZN2_CY6_FUNGAL_1"/>
    <property type="match status" value="1"/>
</dbReference>
<feature type="region of interest" description="Disordered" evidence="7">
    <location>
        <begin position="757"/>
        <end position="778"/>
    </location>
</feature>